<keyword evidence="3" id="KW-1185">Reference proteome</keyword>
<protein>
    <submittedName>
        <fullName evidence="1">(rape) hypothetical protein</fullName>
    </submittedName>
    <submittedName>
        <fullName evidence="2">BnaA03g56150D protein</fullName>
    </submittedName>
</protein>
<dbReference type="PANTHER" id="PTHR33132:SF151">
    <property type="entry name" value="SERINE-RICH PROTEIN"/>
    <property type="match status" value="1"/>
</dbReference>
<name>A0A078IRZ0_BRANA</name>
<dbReference type="PANTHER" id="PTHR33132">
    <property type="entry name" value="OSJNBB0118P14.9 PROTEIN"/>
    <property type="match status" value="1"/>
</dbReference>
<dbReference type="Proteomes" id="UP001295469">
    <property type="component" value="Chromosome A03"/>
</dbReference>
<proteinExistence type="predicted"/>
<accession>A0A078IRZ0</accession>
<dbReference type="OMA" id="FAQHIPS"/>
<dbReference type="EMBL" id="LK033033">
    <property type="protein sequence ID" value="CDY51848.1"/>
    <property type="molecule type" value="Genomic_DNA"/>
</dbReference>
<dbReference type="EMBL" id="HG994357">
    <property type="protein sequence ID" value="CAF2120559.1"/>
    <property type="molecule type" value="Genomic_DNA"/>
</dbReference>
<dbReference type="Proteomes" id="UP000028999">
    <property type="component" value="Unassembled WGS sequence"/>
</dbReference>
<organism evidence="2 3">
    <name type="scientific">Brassica napus</name>
    <name type="common">Rape</name>
    <dbReference type="NCBI Taxonomy" id="3708"/>
    <lineage>
        <taxon>Eukaryota</taxon>
        <taxon>Viridiplantae</taxon>
        <taxon>Streptophyta</taxon>
        <taxon>Embryophyta</taxon>
        <taxon>Tracheophyta</taxon>
        <taxon>Spermatophyta</taxon>
        <taxon>Magnoliopsida</taxon>
        <taxon>eudicotyledons</taxon>
        <taxon>Gunneridae</taxon>
        <taxon>Pentapetalae</taxon>
        <taxon>rosids</taxon>
        <taxon>malvids</taxon>
        <taxon>Brassicales</taxon>
        <taxon>Brassicaceae</taxon>
        <taxon>Brassiceae</taxon>
        <taxon>Brassica</taxon>
    </lineage>
</organism>
<dbReference type="Gramene" id="CDY51848">
    <property type="protein sequence ID" value="CDY51848"/>
    <property type="gene ID" value="GSBRNA2T00004330001"/>
</dbReference>
<sequence length="167" mass="18611">MAATGRSRTSSVLCRLSSPETLLNHHQRPSASLCNINLRLKSFFPGNTPETSAASKCLCSPTVHPGSFRCAFHRRLESEKNRTLNSQAKPNKCGNMTKNSGLNMRKTALLNSLVRIASVEADRVKKSLAASMVTPSPLHISRRFDFRPRPSRFYALRKDQDLISSRL</sequence>
<dbReference type="PaxDb" id="3708-A0A078IRZ0"/>
<evidence type="ECO:0000313" key="3">
    <source>
        <dbReference type="Proteomes" id="UP000028999"/>
    </source>
</evidence>
<gene>
    <name evidence="2" type="primary">BnaA03g56150D</name>
    <name evidence="1" type="ORF">DARMORV10_A03P10070.1</name>
    <name evidence="2" type="ORF">GSBRNA2T00004330001</name>
</gene>
<dbReference type="STRING" id="3708.A0A078IRZ0"/>
<reference evidence="2 3" key="1">
    <citation type="journal article" date="2014" name="Science">
        <title>Plant genetics. Early allopolyploid evolution in the post-Neolithic Brassica napus oilseed genome.</title>
        <authorList>
            <person name="Chalhoub B."/>
            <person name="Denoeud F."/>
            <person name="Liu S."/>
            <person name="Parkin I.A."/>
            <person name="Tang H."/>
            <person name="Wang X."/>
            <person name="Chiquet J."/>
            <person name="Belcram H."/>
            <person name="Tong C."/>
            <person name="Samans B."/>
            <person name="Correa M."/>
            <person name="Da Silva C."/>
            <person name="Just J."/>
            <person name="Falentin C."/>
            <person name="Koh C.S."/>
            <person name="Le Clainche I."/>
            <person name="Bernard M."/>
            <person name="Bento P."/>
            <person name="Noel B."/>
            <person name="Labadie K."/>
            <person name="Alberti A."/>
            <person name="Charles M."/>
            <person name="Arnaud D."/>
            <person name="Guo H."/>
            <person name="Daviaud C."/>
            <person name="Alamery S."/>
            <person name="Jabbari K."/>
            <person name="Zhao M."/>
            <person name="Edger P.P."/>
            <person name="Chelaifa H."/>
            <person name="Tack D."/>
            <person name="Lassalle G."/>
            <person name="Mestiri I."/>
            <person name="Schnel N."/>
            <person name="Le Paslier M.C."/>
            <person name="Fan G."/>
            <person name="Renault V."/>
            <person name="Bayer P.E."/>
            <person name="Golicz A.A."/>
            <person name="Manoli S."/>
            <person name="Lee T.H."/>
            <person name="Thi V.H."/>
            <person name="Chalabi S."/>
            <person name="Hu Q."/>
            <person name="Fan C."/>
            <person name="Tollenaere R."/>
            <person name="Lu Y."/>
            <person name="Battail C."/>
            <person name="Shen J."/>
            <person name="Sidebottom C.H."/>
            <person name="Wang X."/>
            <person name="Canaguier A."/>
            <person name="Chauveau A."/>
            <person name="Berard A."/>
            <person name="Deniot G."/>
            <person name="Guan M."/>
            <person name="Liu Z."/>
            <person name="Sun F."/>
            <person name="Lim Y.P."/>
            <person name="Lyons E."/>
            <person name="Town C.D."/>
            <person name="Bancroft I."/>
            <person name="Wang X."/>
            <person name="Meng J."/>
            <person name="Ma J."/>
            <person name="Pires J.C."/>
            <person name="King G.J."/>
            <person name="Brunel D."/>
            <person name="Delourme R."/>
            <person name="Renard M."/>
            <person name="Aury J.M."/>
            <person name="Adams K.L."/>
            <person name="Batley J."/>
            <person name="Snowdon R.J."/>
            <person name="Tost J."/>
            <person name="Edwards D."/>
            <person name="Zhou Y."/>
            <person name="Hua W."/>
            <person name="Sharpe A.G."/>
            <person name="Paterson A.H."/>
            <person name="Guan C."/>
            <person name="Wincker P."/>
        </authorList>
    </citation>
    <scope>NUCLEOTIDE SEQUENCE [LARGE SCALE GENOMIC DNA]</scope>
    <source>
        <strain evidence="3">cv. Darmor-bzh</strain>
    </source>
</reference>
<reference evidence="1" key="3">
    <citation type="submission" date="2021-01" db="EMBL/GenBank/DDBJ databases">
        <authorList>
            <consortium name="Genoscope - CEA"/>
            <person name="William W."/>
        </authorList>
    </citation>
    <scope>NUCLEOTIDE SEQUENCE</scope>
</reference>
<evidence type="ECO:0000313" key="1">
    <source>
        <dbReference type="EMBL" id="CAF2120559.1"/>
    </source>
</evidence>
<evidence type="ECO:0000313" key="2">
    <source>
        <dbReference type="EMBL" id="CDY51848.1"/>
    </source>
</evidence>
<reference evidence="2" key="2">
    <citation type="submission" date="2014-06" db="EMBL/GenBank/DDBJ databases">
        <authorList>
            <person name="Genoscope - CEA"/>
        </authorList>
    </citation>
    <scope>NUCLEOTIDE SEQUENCE</scope>
</reference>
<dbReference type="AlphaFoldDB" id="A0A078IRZ0"/>